<feature type="compositionally biased region" description="Basic and acidic residues" evidence="1">
    <location>
        <begin position="341"/>
        <end position="432"/>
    </location>
</feature>
<dbReference type="PANTHER" id="PTHR13484">
    <property type="entry name" value="FIP1-LIKE 1 PROTEIN"/>
    <property type="match status" value="1"/>
</dbReference>
<evidence type="ECO:0000313" key="2">
    <source>
        <dbReference type="EMBL" id="ETE67565.1"/>
    </source>
</evidence>
<feature type="non-terminal residue" evidence="2">
    <location>
        <position position="1"/>
    </location>
</feature>
<feature type="compositionally biased region" description="Basic and acidic residues" evidence="1">
    <location>
        <begin position="453"/>
        <end position="485"/>
    </location>
</feature>
<dbReference type="EMBL" id="AZIM01001253">
    <property type="protein sequence ID" value="ETE67565.1"/>
    <property type="molecule type" value="Genomic_DNA"/>
</dbReference>
<dbReference type="Proteomes" id="UP000018936">
    <property type="component" value="Unassembled WGS sequence"/>
</dbReference>
<feature type="region of interest" description="Disordered" evidence="1">
    <location>
        <begin position="341"/>
        <end position="530"/>
    </location>
</feature>
<dbReference type="PANTHER" id="PTHR13484:SF0">
    <property type="entry name" value="PRE-MRNA 3'-END-PROCESSING FACTOR FIP1"/>
    <property type="match status" value="1"/>
</dbReference>
<sequence length="530" mass="59316">MRGVEESPSTCVGLKASDWPKVQLAFRAIKCSIYQGDALSPLLEPVKWTSGWPCPSPPASLLPAQSVLIVHVRQADCILAPPTPPYLSHAPSLPASAIARLPAITALQAPVAYMLLPPPAPVDPDSRADLGRHRRAATALSTSCLAASAAHLPALPMQHLRPSKPPAPPMRHSWPSKVSPTVPSLQFTWLAGGREEKRARADLSLLGSPPACILPPTWILRSCLALPARGGANQGARRYATWAPISPLPAAPSLCCPPACMLWLNAGCILYEWCNSHLAKTLSWAREGWLAEGRCRWTRASWLPPASRQSPAPAAAENPRRGQDAGCLACRLFRATWDRETGQEEGKLTSDKERGKEEGKGLREKEREGEREKERKKEREGGRENRGGEKEREKRERERAREKEGERKREKEREKEKEEGKRERERERERRDKKEKKEKRERKKKGGKKKGRKGIDKERGGGKEGTERKKEKKEERKRGGEEKSHGHQAMPTRSCDHQTMLTWSRDQQTMPTPSHTHKLSHAHRTGCYKI</sequence>
<dbReference type="GO" id="GO:0005847">
    <property type="term" value="C:mRNA cleavage and polyadenylation specificity factor complex"/>
    <property type="evidence" value="ECO:0007669"/>
    <property type="project" value="TreeGrafter"/>
</dbReference>
<dbReference type="InterPro" id="IPR051187">
    <property type="entry name" value="Pre-mRNA_3'-end_processing_reg"/>
</dbReference>
<comment type="caution">
    <text evidence="2">The sequence shown here is derived from an EMBL/GenBank/DDBJ whole genome shotgun (WGS) entry which is preliminary data.</text>
</comment>
<feature type="compositionally biased region" description="Basic residues" evidence="1">
    <location>
        <begin position="433"/>
        <end position="452"/>
    </location>
</feature>
<name>V8NZU1_OPHHA</name>
<reference evidence="2 3" key="1">
    <citation type="journal article" date="2013" name="Proc. Natl. Acad. Sci. U.S.A.">
        <title>The king cobra genome reveals dynamic gene evolution and adaptation in the snake venom system.</title>
        <authorList>
            <person name="Vonk F.J."/>
            <person name="Casewell N.R."/>
            <person name="Henkel C.V."/>
            <person name="Heimberg A.M."/>
            <person name="Jansen H.J."/>
            <person name="McCleary R.J."/>
            <person name="Kerkkamp H.M."/>
            <person name="Vos R.A."/>
            <person name="Guerreiro I."/>
            <person name="Calvete J.J."/>
            <person name="Wuster W."/>
            <person name="Woods A.E."/>
            <person name="Logan J.M."/>
            <person name="Harrison R.A."/>
            <person name="Castoe T.A."/>
            <person name="de Koning A.P."/>
            <person name="Pollock D.D."/>
            <person name="Yandell M."/>
            <person name="Calderon D."/>
            <person name="Renjifo C."/>
            <person name="Currier R.B."/>
            <person name="Salgado D."/>
            <person name="Pla D."/>
            <person name="Sanz L."/>
            <person name="Hyder A.S."/>
            <person name="Ribeiro J.M."/>
            <person name="Arntzen J.W."/>
            <person name="van den Thillart G.E."/>
            <person name="Boetzer M."/>
            <person name="Pirovano W."/>
            <person name="Dirks R.P."/>
            <person name="Spaink H.P."/>
            <person name="Duboule D."/>
            <person name="McGlinn E."/>
            <person name="Kini R.M."/>
            <person name="Richardson M.K."/>
        </authorList>
    </citation>
    <scope>NUCLEOTIDE SEQUENCE</scope>
    <source>
        <tissue evidence="2">Blood</tissue>
    </source>
</reference>
<proteinExistence type="predicted"/>
<feature type="compositionally biased region" description="Basic residues" evidence="1">
    <location>
        <begin position="515"/>
        <end position="530"/>
    </location>
</feature>
<evidence type="ECO:0000256" key="1">
    <source>
        <dbReference type="SAM" id="MobiDB-lite"/>
    </source>
</evidence>
<feature type="compositionally biased region" description="Polar residues" evidence="1">
    <location>
        <begin position="497"/>
        <end position="514"/>
    </location>
</feature>
<dbReference type="AlphaFoldDB" id="V8NZU1"/>
<accession>V8NZU1</accession>
<evidence type="ECO:0000313" key="3">
    <source>
        <dbReference type="Proteomes" id="UP000018936"/>
    </source>
</evidence>
<gene>
    <name evidence="2" type="primary">PXR1</name>
    <name evidence="2" type="ORF">L345_06647</name>
</gene>
<protein>
    <submittedName>
        <fullName evidence="2">Pxr1</fullName>
    </submittedName>
</protein>
<organism evidence="2 3">
    <name type="scientific">Ophiophagus hannah</name>
    <name type="common">King cobra</name>
    <name type="synonym">Naja hannah</name>
    <dbReference type="NCBI Taxonomy" id="8665"/>
    <lineage>
        <taxon>Eukaryota</taxon>
        <taxon>Metazoa</taxon>
        <taxon>Chordata</taxon>
        <taxon>Craniata</taxon>
        <taxon>Vertebrata</taxon>
        <taxon>Euteleostomi</taxon>
        <taxon>Lepidosauria</taxon>
        <taxon>Squamata</taxon>
        <taxon>Bifurcata</taxon>
        <taxon>Unidentata</taxon>
        <taxon>Episquamata</taxon>
        <taxon>Toxicofera</taxon>
        <taxon>Serpentes</taxon>
        <taxon>Colubroidea</taxon>
        <taxon>Elapidae</taxon>
        <taxon>Elapinae</taxon>
        <taxon>Ophiophagus</taxon>
    </lineage>
</organism>
<keyword evidence="3" id="KW-1185">Reference proteome</keyword>